<dbReference type="InParanoid" id="E0VCZ6"/>
<dbReference type="InterPro" id="IPR011993">
    <property type="entry name" value="PH-like_dom_sf"/>
</dbReference>
<dbReference type="Pfam" id="PF00566">
    <property type="entry name" value="RabGAP-TBC"/>
    <property type="match status" value="1"/>
</dbReference>
<proteinExistence type="predicted"/>
<dbReference type="EnsemblMetazoa" id="PHUM102710-RA">
    <property type="protein sequence ID" value="PHUM102710-PA"/>
    <property type="gene ID" value="PHUM102710"/>
</dbReference>
<dbReference type="GO" id="GO:0003008">
    <property type="term" value="P:system process"/>
    <property type="evidence" value="ECO:0007669"/>
    <property type="project" value="UniProtKB-ARBA"/>
</dbReference>
<organism>
    <name type="scientific">Pediculus humanus subsp. corporis</name>
    <name type="common">Body louse</name>
    <dbReference type="NCBI Taxonomy" id="121224"/>
    <lineage>
        <taxon>Eukaryota</taxon>
        <taxon>Metazoa</taxon>
        <taxon>Ecdysozoa</taxon>
        <taxon>Arthropoda</taxon>
        <taxon>Hexapoda</taxon>
        <taxon>Insecta</taxon>
        <taxon>Pterygota</taxon>
        <taxon>Neoptera</taxon>
        <taxon>Paraneoptera</taxon>
        <taxon>Psocodea</taxon>
        <taxon>Troctomorpha</taxon>
        <taxon>Phthiraptera</taxon>
        <taxon>Anoplura</taxon>
        <taxon>Pediculidae</taxon>
        <taxon>Pediculus</taxon>
    </lineage>
</organism>
<dbReference type="CDD" id="cd13351">
    <property type="entry name" value="PH-GRAM1_TCB1D9_TCB1D9B"/>
    <property type="match status" value="1"/>
</dbReference>
<dbReference type="InterPro" id="IPR018247">
    <property type="entry name" value="EF_Hand_1_Ca_BS"/>
</dbReference>
<dbReference type="GO" id="GO:0005509">
    <property type="term" value="F:calcium ion binding"/>
    <property type="evidence" value="ECO:0007669"/>
    <property type="project" value="InterPro"/>
</dbReference>
<keyword evidence="1" id="KW-0343">GTPase activation</keyword>
<dbReference type="CTD" id="8238110"/>
<dbReference type="SUPFAM" id="SSF47473">
    <property type="entry name" value="EF-hand"/>
    <property type="match status" value="1"/>
</dbReference>
<gene>
    <name evidence="7" type="primary">8238110</name>
    <name evidence="6" type="ORF">Phum_PHUM102710</name>
</gene>
<sequence>MLQERKGHGESKSLSSLLVGTIDSVLDTRPAPYRLIYKTFDRCYVIATSTTFPDIMKDWEWIDKNISRSINDIDSEEEKTAFVHCKVHSYININLASNSVEDEETQEFKSTSLKVHELFNIPAEDKLVYYYSCMYWKGRMPLQGWLYLTVNRLCFYAYIWGKEHRVVLRWAEVTSLSKTSALVLPDSIKVTTINEEHYFTVLLHKSETFALMEQLTNLAMKQLIDDSTSFYLKICKNIPKHSSFLKRDLDARAHSEAYRLLFSLPSTEKLDGSTDCTLWTPYNKRYTWGRMFLSQNYICFESRVKYLVSLVIPLQYIQAVEKADENTVYKRLLITTVDSTFVFAQIPDRDFLLIKITELLSKWKNKDEEIKTNLIEALKISDEVEDDWSIQGPLMNEFNSNSGTQSQISKCSKWKEYFSEFGRGISMYRTADAGKLILDGIPDNFRSELWLIYSGALNEKLANPGLYRSLVNQSLGKINTTNDEIERDLHRSLPEHPAFQSSIGIPALRRVLSAYALRNPQVGYCQAMNILASVFLIYCSEEEAFWLLAKVCESLLPDSYNTRVVGALVDQGVLEALVTDHLPHLNTILQNLGTIRVISLSWFLTVYLSVMSYECAVYIVDCFFYDGAKVLFQIALTVMESLEDKLKNCKDDGEAVILITNYLNGVYDDDNFDSRPKNVPRSVTIQSLIYDAYVKYGFITVASIERLRLKHRLQVVHRLENGLEKMIVRSLVPDGYFKAEELEDLIKLLREEMSQQKSFKISESYQMPYEIFKIDFETFQSIFVALSPWGRGCHMEIMTREIFKLMDENNNGYLNAREMMKGLAITCCGPMEDRMKLLFTLHMPPLFSELDIPGSKEAAEALQFFEGSYLKKKKKRKMSSTFNFEYYYVCRR</sequence>
<dbReference type="Gene3D" id="1.10.238.10">
    <property type="entry name" value="EF-hand"/>
    <property type="match status" value="1"/>
</dbReference>
<dbReference type="SUPFAM" id="SSF47923">
    <property type="entry name" value="Ypt/Rab-GAP domain of gyp1p"/>
    <property type="match status" value="2"/>
</dbReference>
<dbReference type="InterPro" id="IPR002048">
    <property type="entry name" value="EF_hand_dom"/>
</dbReference>
<keyword evidence="2" id="KW-0677">Repeat</keyword>
<dbReference type="AlphaFoldDB" id="E0VCZ6"/>
<evidence type="ECO:0000259" key="5">
    <source>
        <dbReference type="PROSITE" id="PS50222"/>
    </source>
</evidence>
<keyword evidence="8" id="KW-1185">Reference proteome</keyword>
<dbReference type="Gene3D" id="1.10.472.80">
    <property type="entry name" value="Ypt/Rab-GAP domain of gyp1p, domain 3"/>
    <property type="match status" value="1"/>
</dbReference>
<evidence type="ECO:0000256" key="1">
    <source>
        <dbReference type="ARBA" id="ARBA00022468"/>
    </source>
</evidence>
<dbReference type="InterPro" id="IPR011992">
    <property type="entry name" value="EF-hand-dom_pair"/>
</dbReference>
<dbReference type="KEGG" id="phu:Phum_PHUM102710"/>
<dbReference type="SMART" id="SM00164">
    <property type="entry name" value="TBC"/>
    <property type="match status" value="1"/>
</dbReference>
<dbReference type="HOGENOM" id="CLU_003535_0_1_1"/>
<dbReference type="EMBL" id="DS235068">
    <property type="protein sequence ID" value="EEB11252.1"/>
    <property type="molecule type" value="Genomic_DNA"/>
</dbReference>
<dbReference type="Proteomes" id="UP000009046">
    <property type="component" value="Unassembled WGS sequence"/>
</dbReference>
<keyword evidence="3" id="KW-0106">Calcium</keyword>
<dbReference type="InterPro" id="IPR036017">
    <property type="entry name" value="TCB1D9/TCB1D9B_PH-GRAM2"/>
</dbReference>
<reference evidence="6" key="2">
    <citation type="submission" date="2007-04" db="EMBL/GenBank/DDBJ databases">
        <title>The genome of the human body louse.</title>
        <authorList>
            <consortium name="The Human Body Louse Genome Consortium"/>
            <person name="Kirkness E."/>
            <person name="Walenz B."/>
            <person name="Hass B."/>
            <person name="Bruggner R."/>
            <person name="Strausberg R."/>
        </authorList>
    </citation>
    <scope>NUCLEOTIDE SEQUENCE</scope>
    <source>
        <strain evidence="6">USDA</strain>
    </source>
</reference>
<dbReference type="RefSeq" id="XP_002423990.1">
    <property type="nucleotide sequence ID" value="XM_002423945.1"/>
</dbReference>
<dbReference type="GeneID" id="8238110"/>
<dbReference type="FunFam" id="2.30.29.30:FF:000013">
    <property type="entry name" value="Putative TBC1 domain family member 8B"/>
    <property type="match status" value="1"/>
</dbReference>
<dbReference type="PROSITE" id="PS50086">
    <property type="entry name" value="TBC_RABGAP"/>
    <property type="match status" value="1"/>
</dbReference>
<feature type="domain" description="EF-hand" evidence="5">
    <location>
        <begin position="794"/>
        <end position="829"/>
    </location>
</feature>
<evidence type="ECO:0000313" key="8">
    <source>
        <dbReference type="Proteomes" id="UP000009046"/>
    </source>
</evidence>
<dbReference type="CDD" id="cd13354">
    <property type="entry name" value="PH-GRAM2_TCB1D9_TCB1D9B"/>
    <property type="match status" value="1"/>
</dbReference>
<dbReference type="Gene3D" id="2.30.29.30">
    <property type="entry name" value="Pleckstrin-homology domain (PH domain)/Phosphotyrosine-binding domain (PTB)"/>
    <property type="match status" value="2"/>
</dbReference>
<name>E0VCZ6_PEDHC</name>
<dbReference type="InterPro" id="IPR036014">
    <property type="entry name" value="TCB1D9/TCB1D9B_PH-GRAM1"/>
</dbReference>
<dbReference type="InterPro" id="IPR004182">
    <property type="entry name" value="GRAM"/>
</dbReference>
<dbReference type="PROSITE" id="PS00018">
    <property type="entry name" value="EF_HAND_1"/>
    <property type="match status" value="1"/>
</dbReference>
<dbReference type="SMART" id="SM00568">
    <property type="entry name" value="GRAM"/>
    <property type="match status" value="2"/>
</dbReference>
<reference evidence="7" key="3">
    <citation type="submission" date="2020-05" db="UniProtKB">
        <authorList>
            <consortium name="EnsemblMetazoa"/>
        </authorList>
    </citation>
    <scope>IDENTIFICATION</scope>
    <source>
        <strain evidence="7">USDA</strain>
    </source>
</reference>
<evidence type="ECO:0000256" key="2">
    <source>
        <dbReference type="ARBA" id="ARBA00022737"/>
    </source>
</evidence>
<evidence type="ECO:0000256" key="3">
    <source>
        <dbReference type="ARBA" id="ARBA00022837"/>
    </source>
</evidence>
<dbReference type="PANTHER" id="PTHR47666:SF1">
    <property type="entry name" value="PROTEIN VASCULAR ASSOCIATED DEATH 1, CHLOROPLASTIC"/>
    <property type="match status" value="1"/>
</dbReference>
<accession>E0VCZ6</accession>
<dbReference type="InterPro" id="IPR035969">
    <property type="entry name" value="Rab-GAP_TBC_sf"/>
</dbReference>
<evidence type="ECO:0000259" key="4">
    <source>
        <dbReference type="PROSITE" id="PS50086"/>
    </source>
</evidence>
<dbReference type="OMA" id="CTGEVPT"/>
<dbReference type="PANTHER" id="PTHR47666">
    <property type="entry name" value="PROTEIN VASCULAR ASSOCIATED DEATH 1, CHLOROPLASTIC"/>
    <property type="match status" value="1"/>
</dbReference>
<dbReference type="GO" id="GO:0005096">
    <property type="term" value="F:GTPase activator activity"/>
    <property type="evidence" value="ECO:0007669"/>
    <property type="project" value="UniProtKB-KW"/>
</dbReference>
<dbReference type="VEuPathDB" id="VectorBase:PHUM102710"/>
<dbReference type="PROSITE" id="PS50222">
    <property type="entry name" value="EF_HAND_2"/>
    <property type="match status" value="1"/>
</dbReference>
<reference evidence="6" key="1">
    <citation type="submission" date="2007-04" db="EMBL/GenBank/DDBJ databases">
        <title>Annotation of Pediculus humanus corporis strain USDA.</title>
        <authorList>
            <person name="Kirkness E."/>
            <person name="Hannick L."/>
            <person name="Hass B."/>
            <person name="Bruggner R."/>
            <person name="Lawson D."/>
            <person name="Bidwell S."/>
            <person name="Joardar V."/>
            <person name="Caler E."/>
            <person name="Walenz B."/>
            <person name="Inman J."/>
            <person name="Schobel S."/>
            <person name="Galinsky K."/>
            <person name="Amedeo P."/>
            <person name="Strausberg R."/>
        </authorList>
    </citation>
    <scope>NUCLEOTIDE SEQUENCE</scope>
    <source>
        <strain evidence="6">USDA</strain>
    </source>
</reference>
<dbReference type="Pfam" id="PF02893">
    <property type="entry name" value="GRAM"/>
    <property type="match status" value="2"/>
</dbReference>
<evidence type="ECO:0000313" key="7">
    <source>
        <dbReference type="EnsemblMetazoa" id="PHUM102710-PA"/>
    </source>
</evidence>
<dbReference type="OrthoDB" id="17687at2759"/>
<feature type="domain" description="Rab-GAP TBC" evidence="4">
    <location>
        <begin position="440"/>
        <end position="627"/>
    </location>
</feature>
<dbReference type="FunFam" id="1.10.8.270:FF:000002">
    <property type="entry name" value="TBC1 domain family member 9B"/>
    <property type="match status" value="1"/>
</dbReference>
<protein>
    <submittedName>
        <fullName evidence="6 7">GTPase-activating protein gyp2, putative</fullName>
    </submittedName>
</protein>
<dbReference type="eggNOG" id="KOG4347">
    <property type="taxonomic scope" value="Eukaryota"/>
</dbReference>
<dbReference type="Gene3D" id="1.10.8.270">
    <property type="entry name" value="putative rabgap domain of human tbc1 domain family member 14 like domains"/>
    <property type="match status" value="1"/>
</dbReference>
<dbReference type="FunCoup" id="E0VCZ6">
    <property type="interactions" value="1165"/>
</dbReference>
<dbReference type="EMBL" id="AAZO01001224">
    <property type="status" value="NOT_ANNOTATED_CDS"/>
    <property type="molecule type" value="Genomic_DNA"/>
</dbReference>
<dbReference type="InterPro" id="IPR000195">
    <property type="entry name" value="Rab-GAP-TBC_dom"/>
</dbReference>
<dbReference type="STRING" id="121224.E0VCZ6"/>
<evidence type="ECO:0000313" key="6">
    <source>
        <dbReference type="EMBL" id="EEB11252.1"/>
    </source>
</evidence>